<dbReference type="AlphaFoldDB" id="A0AAN8X9K4"/>
<evidence type="ECO:0000313" key="4">
    <source>
        <dbReference type="Proteomes" id="UP001381693"/>
    </source>
</evidence>
<dbReference type="InterPro" id="IPR042228">
    <property type="entry name" value="Dynein_linker_3"/>
</dbReference>
<evidence type="ECO:0000256" key="1">
    <source>
        <dbReference type="ARBA" id="ARBA00008887"/>
    </source>
</evidence>
<name>A0AAN8X9K4_HALRR</name>
<sequence>MSIFDNTKTVRFHEQDYDRITAISSSEGEIVQLEKPTRAEGSVEVWLNKLLIMCQQSVHGIIRQAHHVIQDPDLNVLRFLEQFPAQE</sequence>
<dbReference type="Pfam" id="PF08393">
    <property type="entry name" value="DHC_N2"/>
    <property type="match status" value="1"/>
</dbReference>
<reference evidence="3 4" key="1">
    <citation type="submission" date="2023-11" db="EMBL/GenBank/DDBJ databases">
        <title>Halocaridina rubra genome assembly.</title>
        <authorList>
            <person name="Smith C."/>
        </authorList>
    </citation>
    <scope>NUCLEOTIDE SEQUENCE [LARGE SCALE GENOMIC DNA]</scope>
    <source>
        <strain evidence="3">EP-1</strain>
        <tissue evidence="3">Whole</tissue>
    </source>
</reference>
<evidence type="ECO:0000259" key="2">
    <source>
        <dbReference type="Pfam" id="PF08393"/>
    </source>
</evidence>
<feature type="domain" description="Dynein heavy chain linker" evidence="2">
    <location>
        <begin position="3"/>
        <end position="65"/>
    </location>
</feature>
<dbReference type="GO" id="GO:0051959">
    <property type="term" value="F:dynein light intermediate chain binding"/>
    <property type="evidence" value="ECO:0007669"/>
    <property type="project" value="InterPro"/>
</dbReference>
<evidence type="ECO:0000313" key="3">
    <source>
        <dbReference type="EMBL" id="KAK7079112.1"/>
    </source>
</evidence>
<accession>A0AAN8X9K4</accession>
<gene>
    <name evidence="3" type="ORF">SK128_020215</name>
</gene>
<dbReference type="GO" id="GO:0045505">
    <property type="term" value="F:dynein intermediate chain binding"/>
    <property type="evidence" value="ECO:0007669"/>
    <property type="project" value="InterPro"/>
</dbReference>
<comment type="similarity">
    <text evidence="1">Belongs to the dynein heavy chain family.</text>
</comment>
<comment type="caution">
    <text evidence="3">The sequence shown here is derived from an EMBL/GenBank/DDBJ whole genome shotgun (WGS) entry which is preliminary data.</text>
</comment>
<dbReference type="PANTHER" id="PTHR46532">
    <property type="entry name" value="MALE FERTILITY FACTOR KL5"/>
    <property type="match status" value="1"/>
</dbReference>
<organism evidence="3 4">
    <name type="scientific">Halocaridina rubra</name>
    <name type="common">Hawaiian red shrimp</name>
    <dbReference type="NCBI Taxonomy" id="373956"/>
    <lineage>
        <taxon>Eukaryota</taxon>
        <taxon>Metazoa</taxon>
        <taxon>Ecdysozoa</taxon>
        <taxon>Arthropoda</taxon>
        <taxon>Crustacea</taxon>
        <taxon>Multicrustacea</taxon>
        <taxon>Malacostraca</taxon>
        <taxon>Eumalacostraca</taxon>
        <taxon>Eucarida</taxon>
        <taxon>Decapoda</taxon>
        <taxon>Pleocyemata</taxon>
        <taxon>Caridea</taxon>
        <taxon>Atyoidea</taxon>
        <taxon>Atyidae</taxon>
        <taxon>Halocaridina</taxon>
    </lineage>
</organism>
<dbReference type="InterPro" id="IPR013602">
    <property type="entry name" value="Dynein_heavy_linker"/>
</dbReference>
<dbReference type="PANTHER" id="PTHR46532:SF4">
    <property type="entry name" value="AAA+ ATPASE DOMAIN-CONTAINING PROTEIN"/>
    <property type="match status" value="1"/>
</dbReference>
<dbReference type="InterPro" id="IPR026983">
    <property type="entry name" value="DHC"/>
</dbReference>
<proteinExistence type="inferred from homology"/>
<protein>
    <recommendedName>
        <fullName evidence="2">Dynein heavy chain linker domain-containing protein</fullName>
    </recommendedName>
</protein>
<dbReference type="Proteomes" id="UP001381693">
    <property type="component" value="Unassembled WGS sequence"/>
</dbReference>
<dbReference type="GO" id="GO:0005858">
    <property type="term" value="C:axonemal dynein complex"/>
    <property type="evidence" value="ECO:0007669"/>
    <property type="project" value="TreeGrafter"/>
</dbReference>
<dbReference type="EMBL" id="JAXCGZ010007582">
    <property type="protein sequence ID" value="KAK7079112.1"/>
    <property type="molecule type" value="Genomic_DNA"/>
</dbReference>
<keyword evidence="4" id="KW-1185">Reference proteome</keyword>
<dbReference type="GO" id="GO:0007018">
    <property type="term" value="P:microtubule-based movement"/>
    <property type="evidence" value="ECO:0007669"/>
    <property type="project" value="InterPro"/>
</dbReference>
<dbReference type="Gene3D" id="3.20.180.20">
    <property type="entry name" value="Dynein heavy chain, N-terminal domain 2"/>
    <property type="match status" value="1"/>
</dbReference>